<proteinExistence type="predicted"/>
<gene>
    <name evidence="1" type="ORF">OS493_018652</name>
</gene>
<evidence type="ECO:0000313" key="2">
    <source>
        <dbReference type="Proteomes" id="UP001163046"/>
    </source>
</evidence>
<sequence>MYLKYLPKLTHFSHEVMMHGTMLAALDHNKNANRQQAVYQDGQAKGELRYKVAWSKVHKGFRARPVLEKKNYSYMRKMIGAALSLAEKGNKAEVTRRDRTHIMATEDRPPREEVILKRQQLSRFH</sequence>
<dbReference type="Proteomes" id="UP001163046">
    <property type="component" value="Unassembled WGS sequence"/>
</dbReference>
<accession>A0A9W9ZPS5</accession>
<organism evidence="1 2">
    <name type="scientific">Desmophyllum pertusum</name>
    <dbReference type="NCBI Taxonomy" id="174260"/>
    <lineage>
        <taxon>Eukaryota</taxon>
        <taxon>Metazoa</taxon>
        <taxon>Cnidaria</taxon>
        <taxon>Anthozoa</taxon>
        <taxon>Hexacorallia</taxon>
        <taxon>Scleractinia</taxon>
        <taxon>Caryophylliina</taxon>
        <taxon>Caryophylliidae</taxon>
        <taxon>Desmophyllum</taxon>
    </lineage>
</organism>
<keyword evidence="2" id="KW-1185">Reference proteome</keyword>
<evidence type="ECO:0000313" key="1">
    <source>
        <dbReference type="EMBL" id="KAJ7384964.1"/>
    </source>
</evidence>
<reference evidence="1" key="1">
    <citation type="submission" date="2023-01" db="EMBL/GenBank/DDBJ databases">
        <title>Genome assembly of the deep-sea coral Lophelia pertusa.</title>
        <authorList>
            <person name="Herrera S."/>
            <person name="Cordes E."/>
        </authorList>
    </citation>
    <scope>NUCLEOTIDE SEQUENCE</scope>
    <source>
        <strain evidence="1">USNM1676648</strain>
        <tissue evidence="1">Polyp</tissue>
    </source>
</reference>
<dbReference type="OrthoDB" id="5980565at2759"/>
<protein>
    <submittedName>
        <fullName evidence="1">Uncharacterized protein</fullName>
    </submittedName>
</protein>
<dbReference type="AlphaFoldDB" id="A0A9W9ZPS5"/>
<dbReference type="EMBL" id="MU825883">
    <property type="protein sequence ID" value="KAJ7384964.1"/>
    <property type="molecule type" value="Genomic_DNA"/>
</dbReference>
<name>A0A9W9ZPS5_9CNID</name>
<comment type="caution">
    <text evidence="1">The sequence shown here is derived from an EMBL/GenBank/DDBJ whole genome shotgun (WGS) entry which is preliminary data.</text>
</comment>